<dbReference type="KEGG" id="hbs:IPV69_21640"/>
<organism evidence="1 2">
    <name type="scientific">Humisphaera borealis</name>
    <dbReference type="NCBI Taxonomy" id="2807512"/>
    <lineage>
        <taxon>Bacteria</taxon>
        <taxon>Pseudomonadati</taxon>
        <taxon>Planctomycetota</taxon>
        <taxon>Phycisphaerae</taxon>
        <taxon>Tepidisphaerales</taxon>
        <taxon>Tepidisphaeraceae</taxon>
        <taxon>Humisphaera</taxon>
    </lineage>
</organism>
<accession>A0A7M2WVD6</accession>
<evidence type="ECO:0008006" key="3">
    <source>
        <dbReference type="Google" id="ProtNLM"/>
    </source>
</evidence>
<reference evidence="1 2" key="1">
    <citation type="submission" date="2020-10" db="EMBL/GenBank/DDBJ databases">
        <title>Wide distribution of Phycisphaera-like planctomycetes from WD2101 soil group in peatlands and genome analysis of the first cultivated representative.</title>
        <authorList>
            <person name="Dedysh S.N."/>
            <person name="Beletsky A.V."/>
            <person name="Ivanova A."/>
            <person name="Kulichevskaya I.S."/>
            <person name="Suzina N.E."/>
            <person name="Philippov D.A."/>
            <person name="Rakitin A.L."/>
            <person name="Mardanov A.V."/>
            <person name="Ravin N.V."/>
        </authorList>
    </citation>
    <scope>NUCLEOTIDE SEQUENCE [LARGE SCALE GENOMIC DNA]</scope>
    <source>
        <strain evidence="1 2">M1803</strain>
    </source>
</reference>
<name>A0A7M2WVD6_9BACT</name>
<gene>
    <name evidence="1" type="ORF">IPV69_21640</name>
</gene>
<dbReference type="EMBL" id="CP063458">
    <property type="protein sequence ID" value="QOV88801.1"/>
    <property type="molecule type" value="Genomic_DNA"/>
</dbReference>
<evidence type="ECO:0000313" key="2">
    <source>
        <dbReference type="Proteomes" id="UP000593765"/>
    </source>
</evidence>
<proteinExistence type="predicted"/>
<dbReference type="Proteomes" id="UP000593765">
    <property type="component" value="Chromosome"/>
</dbReference>
<dbReference type="AlphaFoldDB" id="A0A7M2WVD6"/>
<dbReference type="RefSeq" id="WP_206291808.1">
    <property type="nucleotide sequence ID" value="NZ_CP063458.1"/>
</dbReference>
<sequence length="89" mass="10888">MYEFRWIDWNVDHIDEHQVSPREAEYVVNHSRRPWPKIIEDQKRIVWGQTDAGRMLQVVYVLDPDGTVFVIHAMELPSGRKRQYRRRRQ</sequence>
<keyword evidence="2" id="KW-1185">Reference proteome</keyword>
<protein>
    <recommendedName>
        <fullName evidence="3">BrnT family toxin</fullName>
    </recommendedName>
</protein>
<evidence type="ECO:0000313" key="1">
    <source>
        <dbReference type="EMBL" id="QOV88801.1"/>
    </source>
</evidence>